<evidence type="ECO:0000313" key="2">
    <source>
        <dbReference type="Proteomes" id="UP000192997"/>
    </source>
</evidence>
<protein>
    <submittedName>
        <fullName evidence="1">Phosphonate C-P lyase system protein PhnG</fullName>
    </submittedName>
</protein>
<dbReference type="NCBIfam" id="TIGR03293">
    <property type="entry name" value="PhnG_redo"/>
    <property type="match status" value="1"/>
</dbReference>
<dbReference type="Pfam" id="PF06754">
    <property type="entry name" value="PhnG"/>
    <property type="match status" value="1"/>
</dbReference>
<comment type="caution">
    <text evidence="1">The sequence shown here is derived from an EMBL/GenBank/DDBJ whole genome shotgun (WGS) entry which is preliminary data.</text>
</comment>
<dbReference type="EMBL" id="NBYN01000042">
    <property type="protein sequence ID" value="OSO90975.1"/>
    <property type="molecule type" value="Genomic_DNA"/>
</dbReference>
<dbReference type="AlphaFoldDB" id="A0A1X4G7G6"/>
<evidence type="ECO:0000313" key="1">
    <source>
        <dbReference type="EMBL" id="OSO90975.1"/>
    </source>
</evidence>
<organism evidence="1 2">
    <name type="scientific">Cylindrospermopsis raciborskii CENA303</name>
    <dbReference type="NCBI Taxonomy" id="1170769"/>
    <lineage>
        <taxon>Bacteria</taxon>
        <taxon>Bacillati</taxon>
        <taxon>Cyanobacteriota</taxon>
        <taxon>Cyanophyceae</taxon>
        <taxon>Nostocales</taxon>
        <taxon>Aphanizomenonaceae</taxon>
        <taxon>Cylindrospermopsis</taxon>
    </lineage>
</organism>
<dbReference type="GO" id="GO:0019634">
    <property type="term" value="P:organic phosphonate metabolic process"/>
    <property type="evidence" value="ECO:0007669"/>
    <property type="project" value="InterPro"/>
</dbReference>
<dbReference type="GO" id="GO:0016829">
    <property type="term" value="F:lyase activity"/>
    <property type="evidence" value="ECO:0007669"/>
    <property type="project" value="UniProtKB-KW"/>
</dbReference>
<accession>A0A1X4G7G6</accession>
<name>A0A1X4G7G6_9CYAN</name>
<dbReference type="Proteomes" id="UP000192997">
    <property type="component" value="Unassembled WGS sequence"/>
</dbReference>
<proteinExistence type="predicted"/>
<gene>
    <name evidence="1" type="ORF">B7O87_08340</name>
</gene>
<reference evidence="2" key="1">
    <citation type="submission" date="2017-04" db="EMBL/GenBank/DDBJ databases">
        <authorList>
            <person name="Abreu V.A."/>
            <person name="Popin R.V."/>
            <person name="Rigonato J."/>
            <person name="Andreote A.P."/>
            <person name="Schaker P.C."/>
            <person name="Hoff-Risseti C."/>
            <person name="Alvarenga D.O."/>
            <person name="Varani A.M."/>
            <person name="Fiore M.F."/>
        </authorList>
    </citation>
    <scope>NUCLEOTIDE SEQUENCE [LARGE SCALE GENOMIC DNA]</scope>
    <source>
        <strain evidence="2">CENA303</strain>
    </source>
</reference>
<dbReference type="GO" id="GO:0015716">
    <property type="term" value="P:organic phosphonate transport"/>
    <property type="evidence" value="ECO:0007669"/>
    <property type="project" value="InterPro"/>
</dbReference>
<dbReference type="InterPro" id="IPR009609">
    <property type="entry name" value="Phosphonate_metab_PhnG"/>
</dbReference>
<keyword evidence="1" id="KW-0456">Lyase</keyword>
<sequence length="157" mass="17509">MFTIPERQSWMSTLARAELQQLEDLIESLVTNFHGLPNYTFLRNPEIGLVMVQGRAGATGEAFNLGDMTITRCVVQLKDMVDGLPISGFGYIGGRSQRHAELAALCDALLQTTLWHDQVQTTVILPIQQSLAKQQDRKQRQTAATKVNFFTMVRGEG</sequence>